<dbReference type="InterPro" id="IPR000994">
    <property type="entry name" value="Pept_M24"/>
</dbReference>
<dbReference type="Proteomes" id="UP000245293">
    <property type="component" value="Unassembled WGS sequence"/>
</dbReference>
<comment type="similarity">
    <text evidence="1">Belongs to the peptidase M24B family.</text>
</comment>
<dbReference type="SUPFAM" id="SSF55920">
    <property type="entry name" value="Creatinase/aminopeptidase"/>
    <property type="match status" value="1"/>
</dbReference>
<dbReference type="FunFam" id="3.90.230.10:FF:000009">
    <property type="entry name" value="xaa-Pro aminopeptidase 2"/>
    <property type="match status" value="1"/>
</dbReference>
<dbReference type="GO" id="GO:0005737">
    <property type="term" value="C:cytoplasm"/>
    <property type="evidence" value="ECO:0007669"/>
    <property type="project" value="UniProtKB-ARBA"/>
</dbReference>
<protein>
    <submittedName>
        <fullName evidence="7">X-Pro aminopeptidase</fullName>
    </submittedName>
</protein>
<proteinExistence type="inferred from homology"/>
<feature type="domain" description="Peptidase M24" evidence="4">
    <location>
        <begin position="317"/>
        <end position="531"/>
    </location>
</feature>
<name>A0A2V1P681_9RHOB</name>
<keyword evidence="7" id="KW-0031">Aminopeptidase</keyword>
<keyword evidence="7" id="KW-0645">Protease</keyword>
<gene>
    <name evidence="7" type="ORF">DFK10_07910</name>
</gene>
<dbReference type="Pfam" id="PF01321">
    <property type="entry name" value="Creatinase_N"/>
    <property type="match status" value="1"/>
</dbReference>
<dbReference type="AlphaFoldDB" id="A0A2V1P681"/>
<dbReference type="InterPro" id="IPR000587">
    <property type="entry name" value="Creatinase_N"/>
</dbReference>
<feature type="domain" description="Creatinase N-terminal" evidence="5">
    <location>
        <begin position="17"/>
        <end position="152"/>
    </location>
</feature>
<dbReference type="Pfam" id="PF16189">
    <property type="entry name" value="Creatinase_N_2"/>
    <property type="match status" value="1"/>
</dbReference>
<feature type="domain" description="Peptidase M24 C-terminal" evidence="6">
    <location>
        <begin position="540"/>
        <end position="600"/>
    </location>
</feature>
<dbReference type="Gene3D" id="3.40.350.10">
    <property type="entry name" value="Creatinase/prolidase N-terminal domain"/>
    <property type="match status" value="2"/>
</dbReference>
<evidence type="ECO:0000313" key="8">
    <source>
        <dbReference type="Proteomes" id="UP000245293"/>
    </source>
</evidence>
<evidence type="ECO:0000256" key="1">
    <source>
        <dbReference type="ARBA" id="ARBA00008766"/>
    </source>
</evidence>
<dbReference type="PANTHER" id="PTHR43763:SF6">
    <property type="entry name" value="XAA-PRO AMINOPEPTIDASE 1"/>
    <property type="match status" value="1"/>
</dbReference>
<dbReference type="EMBL" id="QETF01000006">
    <property type="protein sequence ID" value="PWG17298.1"/>
    <property type="molecule type" value="Genomic_DNA"/>
</dbReference>
<reference evidence="8" key="1">
    <citation type="submission" date="2018-05" db="EMBL/GenBank/DDBJ databases">
        <authorList>
            <person name="Du Z."/>
            <person name="Wang X."/>
        </authorList>
    </citation>
    <scope>NUCLEOTIDE SEQUENCE [LARGE SCALE GENOMIC DNA]</scope>
    <source>
        <strain evidence="8">WDS4C29</strain>
    </source>
</reference>
<keyword evidence="2" id="KW-0479">Metal-binding</keyword>
<comment type="caution">
    <text evidence="7">The sequence shown here is derived from an EMBL/GenBank/DDBJ whole genome shotgun (WGS) entry which is preliminary data.</text>
</comment>
<evidence type="ECO:0000313" key="7">
    <source>
        <dbReference type="EMBL" id="PWG17298.1"/>
    </source>
</evidence>
<dbReference type="PANTHER" id="PTHR43763">
    <property type="entry name" value="XAA-PRO AMINOPEPTIDASE 1"/>
    <property type="match status" value="1"/>
</dbReference>
<dbReference type="GO" id="GO:0070006">
    <property type="term" value="F:metalloaminopeptidase activity"/>
    <property type="evidence" value="ECO:0007669"/>
    <property type="project" value="InterPro"/>
</dbReference>
<dbReference type="Gene3D" id="3.90.230.10">
    <property type="entry name" value="Creatinase/methionine aminopeptidase superfamily"/>
    <property type="match status" value="1"/>
</dbReference>
<dbReference type="CDD" id="cd01085">
    <property type="entry name" value="APP"/>
    <property type="match status" value="1"/>
</dbReference>
<keyword evidence="8" id="KW-1185">Reference proteome</keyword>
<organism evidence="7 8">
    <name type="scientific">Salibaculum griseiflavum</name>
    <dbReference type="NCBI Taxonomy" id="1914409"/>
    <lineage>
        <taxon>Bacteria</taxon>
        <taxon>Pseudomonadati</taxon>
        <taxon>Pseudomonadota</taxon>
        <taxon>Alphaproteobacteria</taxon>
        <taxon>Rhodobacterales</taxon>
        <taxon>Roseobacteraceae</taxon>
        <taxon>Salibaculum</taxon>
    </lineage>
</organism>
<dbReference type="InterPro" id="IPR036005">
    <property type="entry name" value="Creatinase/aminopeptidase-like"/>
</dbReference>
<keyword evidence="3" id="KW-0378">Hydrolase</keyword>
<dbReference type="InterPro" id="IPR032416">
    <property type="entry name" value="Peptidase_M24_C"/>
</dbReference>
<evidence type="ECO:0000256" key="3">
    <source>
        <dbReference type="ARBA" id="ARBA00022801"/>
    </source>
</evidence>
<evidence type="ECO:0000259" key="5">
    <source>
        <dbReference type="Pfam" id="PF01321"/>
    </source>
</evidence>
<dbReference type="Pfam" id="PF00557">
    <property type="entry name" value="Peptidase_M24"/>
    <property type="match status" value="1"/>
</dbReference>
<dbReference type="RefSeq" id="WP_109388372.1">
    <property type="nucleotide sequence ID" value="NZ_QETF01000006.1"/>
</dbReference>
<dbReference type="InterPro" id="IPR050422">
    <property type="entry name" value="X-Pro_aminopeptidase_P"/>
</dbReference>
<sequence>MFQSFEASASPDQGPPRLSALRDQMTKRGLDGFLVPRADAHQGEYVAPCDDRLSWLTGFTGSAGFCAALRDIAGVFVDGRYRVQVRDQVALSDFTPVDWPETQLGPWLCEHLPEGKVGFDPWLHTVDEVTALRGALSGAGLALVPTDNLVDAVWEDHPAPPDAPFFAHDTALAGESAADKRARLARELHKAGHRVAVLTLPDSIGWLLNIRGADIPRNPVPQSFALLFDDGHCQLFARPGKAEALADHLGPDVAVLGQEAFLAALTDLDGPVRLDPASCPQIVADTLAENGVAVAHDQDPCVLPKAIKTPTEIAGTTEAHLRDGAAMCRFLHWLDETAPKGTLTEIDVARALEGFRRDTNALRDISFDTICGAGPHGAIVHYRVTEATNRPVTPGDLLLIDSGGQYLDGTTDITRTMATGPVGDEEKACFTRVLQGMIALSRARFPTGIAGRDLDSIARYPLWLAGLDYGHGTGHGVGVYMCVHEGPQGFTRAPSRGHVPLQPGMILSNEPGYYREGAFGIRLENLVVVQEAPALGDNRPMLCFDTLTWVPLDRRLIEVSMLTEAERLWIDRYHADTVARIGPRLDGPALDWLEAACAPL</sequence>
<dbReference type="GO" id="GO:0046872">
    <property type="term" value="F:metal ion binding"/>
    <property type="evidence" value="ECO:0007669"/>
    <property type="project" value="UniProtKB-KW"/>
</dbReference>
<dbReference type="InterPro" id="IPR033740">
    <property type="entry name" value="Pept_M24B"/>
</dbReference>
<accession>A0A2V1P681</accession>
<evidence type="ECO:0000256" key="2">
    <source>
        <dbReference type="ARBA" id="ARBA00022723"/>
    </source>
</evidence>
<dbReference type="InterPro" id="IPR029149">
    <property type="entry name" value="Creatin/AminoP/Spt16_N"/>
</dbReference>
<dbReference type="Pfam" id="PF16188">
    <property type="entry name" value="Peptidase_M24_C"/>
    <property type="match status" value="1"/>
</dbReference>
<dbReference type="SUPFAM" id="SSF53092">
    <property type="entry name" value="Creatinase/prolidase N-terminal domain"/>
    <property type="match status" value="1"/>
</dbReference>
<dbReference type="OrthoDB" id="9806388at2"/>
<evidence type="ECO:0000259" key="6">
    <source>
        <dbReference type="Pfam" id="PF16188"/>
    </source>
</evidence>
<evidence type="ECO:0000259" key="4">
    <source>
        <dbReference type="Pfam" id="PF00557"/>
    </source>
</evidence>